<dbReference type="InterPro" id="IPR032675">
    <property type="entry name" value="LRR_dom_sf"/>
</dbReference>
<organism evidence="2 4">
    <name type="scientific">Rotaria sordida</name>
    <dbReference type="NCBI Taxonomy" id="392033"/>
    <lineage>
        <taxon>Eukaryota</taxon>
        <taxon>Metazoa</taxon>
        <taxon>Spiralia</taxon>
        <taxon>Gnathifera</taxon>
        <taxon>Rotifera</taxon>
        <taxon>Eurotatoria</taxon>
        <taxon>Bdelloidea</taxon>
        <taxon>Philodinida</taxon>
        <taxon>Philodinidae</taxon>
        <taxon>Rotaria</taxon>
    </lineage>
</organism>
<gene>
    <name evidence="3" type="ORF">JBS370_LOCUS30121</name>
    <name evidence="2" type="ORF">ZHD862_LOCUS6234</name>
</gene>
<evidence type="ECO:0000313" key="3">
    <source>
        <dbReference type="EMBL" id="CAF4070446.1"/>
    </source>
</evidence>
<dbReference type="EMBL" id="CAJNOT010000173">
    <property type="protein sequence ID" value="CAF0877989.1"/>
    <property type="molecule type" value="Genomic_DNA"/>
</dbReference>
<comment type="caution">
    <text evidence="2">The sequence shown here is derived from an EMBL/GenBank/DDBJ whole genome shotgun (WGS) entry which is preliminary data.</text>
</comment>
<dbReference type="Gene3D" id="3.80.10.10">
    <property type="entry name" value="Ribonuclease Inhibitor"/>
    <property type="match status" value="4"/>
</dbReference>
<dbReference type="InterPro" id="IPR052201">
    <property type="entry name" value="LRR-containing_regulator"/>
</dbReference>
<dbReference type="Proteomes" id="UP000663836">
    <property type="component" value="Unassembled WGS sequence"/>
</dbReference>
<protein>
    <submittedName>
        <fullName evidence="2">Uncharacterized protein</fullName>
    </submittedName>
</protein>
<proteinExistence type="predicted"/>
<dbReference type="SUPFAM" id="SSF52047">
    <property type="entry name" value="RNI-like"/>
    <property type="match status" value="2"/>
</dbReference>
<evidence type="ECO:0000256" key="1">
    <source>
        <dbReference type="ARBA" id="ARBA00022737"/>
    </source>
</evidence>
<accession>A0A813XZ44</accession>
<dbReference type="Proteomes" id="UP000663864">
    <property type="component" value="Unassembled WGS sequence"/>
</dbReference>
<dbReference type="PANTHER" id="PTHR24111">
    <property type="entry name" value="LEUCINE-RICH REPEAT-CONTAINING PROTEIN 34"/>
    <property type="match status" value="1"/>
</dbReference>
<reference evidence="2" key="1">
    <citation type="submission" date="2021-02" db="EMBL/GenBank/DDBJ databases">
        <authorList>
            <person name="Nowell W R."/>
        </authorList>
    </citation>
    <scope>NUCLEOTIDE SEQUENCE</scope>
</reference>
<dbReference type="EMBL" id="CAJOBD010006792">
    <property type="protein sequence ID" value="CAF4070446.1"/>
    <property type="molecule type" value="Genomic_DNA"/>
</dbReference>
<evidence type="ECO:0000313" key="4">
    <source>
        <dbReference type="Proteomes" id="UP000663864"/>
    </source>
</evidence>
<dbReference type="AlphaFoldDB" id="A0A813XZ44"/>
<sequence length="548" mass="62146">MNMGDSDEAAKRHFIKLTKILGTHTTFVKLTFPIPWNNRLAFALEALKDNRSIKHLSTESAGIDLDSARTLTEMLTNNQVLLSLDLHFEVFNPGGDHGEGYLNRPVSDETFVELAHSLQASVLERLKIYDINTKGFEILVKSLPKTLTHLDLGENTLSEEIIPILHSYLKSNGATLKELILNDHLATEYLQQQEPSSLSTTNTVLQSLVVVHSQMSDIGFQALLSTLPNSLCELKLEDNQISEKSLPVLLTFFKRQLNLKQISLRKNAISSNNSIGVNVPDLVEQILKVTDKKHCIFTLDINEWINNKMEELTDGNINLISTELRGHHILQLYNGMKKTPDRDWSMDLSCNERISPIGYRQLGDILSSTLHIVELDLRGNNMDEEERKCLLNGLQNNKTLSKFQIWTKLNNQDMEYIGRFIQNNMALKELNLYWCYMGDDDVVPLFKDLPGSHLEILCLSNNSLGDRTCASLLSSIPSTLRELSFNDNKITQASLETIVTFLTTNQTLKILNIKYASIFENNDSDEHENIYWQQINEAAKQNGICELI</sequence>
<name>A0A813XZ44_9BILA</name>
<keyword evidence="1" id="KW-0677">Repeat</keyword>
<evidence type="ECO:0000313" key="2">
    <source>
        <dbReference type="EMBL" id="CAF0877989.1"/>
    </source>
</evidence>
<dbReference type="PANTHER" id="PTHR24111:SF0">
    <property type="entry name" value="LEUCINE-RICH REPEAT-CONTAINING PROTEIN"/>
    <property type="match status" value="1"/>
</dbReference>